<dbReference type="SUPFAM" id="SSF53756">
    <property type="entry name" value="UDP-Glycosyltransferase/glycogen phosphorylase"/>
    <property type="match status" value="1"/>
</dbReference>
<dbReference type="PANTHER" id="PTHR12526">
    <property type="entry name" value="GLYCOSYLTRANSFERASE"/>
    <property type="match status" value="1"/>
</dbReference>
<reference evidence="2 3" key="1">
    <citation type="submission" date="2016-11" db="EMBL/GenBank/DDBJ databases">
        <title>Complete genome sequencing of Virgibacillus halodenitrificans PDB-F2.</title>
        <authorList>
            <person name="Sun Z."/>
            <person name="Zhou Y."/>
            <person name="Li H."/>
        </authorList>
    </citation>
    <scope>NUCLEOTIDE SEQUENCE [LARGE SCALE GENOMIC DNA]</scope>
    <source>
        <strain evidence="2 3">PDB-F2</strain>
    </source>
</reference>
<dbReference type="Gene3D" id="3.40.50.2000">
    <property type="entry name" value="Glycogen Phosphorylase B"/>
    <property type="match status" value="3"/>
</dbReference>
<accession>A0AAC9J2U1</accession>
<sequence>MFRSKKHLYVMTSSLPFTYGGRTSSLLQRCRMLTENKTGVESVTLLTSNYNPDYNYIYQDYRNKGTVNNKISFLNLYDWLKWSSKKGIKNNYLNYLKKEFGSDLFEFKKKETSHVTFYYENGVPKYYLSYNKNKKRMGHIDVFLNHHNQSAKRLYMNKDGNIHKIRYFRDEYEKNVVRDVFLDQEMNAYLTREYSYKGETLKIDRNILFRKNGEAKVFKNDSDLINYWFENIFKNGDKVINDVRVLDKPLLQVKKKIKRIFQVHGPHISVPNDVTSETKKSFKYLLANIESNNDIIVTLTEAQKENMIAKYPRLKNKIVVIPHCFEKDKVKIQYNKVIPKKICVVSRLVPLKRIDHTLKAFSEFLKERPEYKLDIYGTGEEEEPLKELVAELEISSNVNFKGFTDKPHEVFQTSEFFIMTSRLEGFGMTVLESVINGCPVISYDITWGPSEIISRNNGILVENNNIQGLKNAMLMLADNPLDRKKVAQLENKYFKKSFLESWIKLVN</sequence>
<dbReference type="KEGG" id="vhl:BME96_16465"/>
<feature type="domain" description="Glycosyl transferase family 1" evidence="1">
    <location>
        <begin position="338"/>
        <end position="487"/>
    </location>
</feature>
<gene>
    <name evidence="2" type="ORF">BME96_16465</name>
</gene>
<dbReference type="EMBL" id="CP017962">
    <property type="protein sequence ID" value="APC49684.1"/>
    <property type="molecule type" value="Genomic_DNA"/>
</dbReference>
<proteinExistence type="predicted"/>
<dbReference type="GeneID" id="71516004"/>
<dbReference type="GO" id="GO:0016757">
    <property type="term" value="F:glycosyltransferase activity"/>
    <property type="evidence" value="ECO:0007669"/>
    <property type="project" value="InterPro"/>
</dbReference>
<evidence type="ECO:0000313" key="2">
    <source>
        <dbReference type="EMBL" id="APC49684.1"/>
    </source>
</evidence>
<dbReference type="InterPro" id="IPR001296">
    <property type="entry name" value="Glyco_trans_1"/>
</dbReference>
<dbReference type="Pfam" id="PF00534">
    <property type="entry name" value="Glycos_transf_1"/>
    <property type="match status" value="1"/>
</dbReference>
<dbReference type="RefSeq" id="WP_071649685.1">
    <property type="nucleotide sequence ID" value="NZ_CP017962.1"/>
</dbReference>
<evidence type="ECO:0000313" key="3">
    <source>
        <dbReference type="Proteomes" id="UP000182945"/>
    </source>
</evidence>
<organism evidence="2 3">
    <name type="scientific">Virgibacillus halodenitrificans</name>
    <name type="common">Bacillus halodenitrificans</name>
    <dbReference type="NCBI Taxonomy" id="1482"/>
    <lineage>
        <taxon>Bacteria</taxon>
        <taxon>Bacillati</taxon>
        <taxon>Bacillota</taxon>
        <taxon>Bacilli</taxon>
        <taxon>Bacillales</taxon>
        <taxon>Bacillaceae</taxon>
        <taxon>Virgibacillus</taxon>
    </lineage>
</organism>
<name>A0AAC9J2U1_VIRHA</name>
<evidence type="ECO:0000259" key="1">
    <source>
        <dbReference type="Pfam" id="PF00534"/>
    </source>
</evidence>
<protein>
    <recommendedName>
        <fullName evidence="1">Glycosyl transferase family 1 domain-containing protein</fullName>
    </recommendedName>
</protein>
<dbReference type="PANTHER" id="PTHR12526:SF630">
    <property type="entry name" value="GLYCOSYLTRANSFERASE"/>
    <property type="match status" value="1"/>
</dbReference>
<dbReference type="Proteomes" id="UP000182945">
    <property type="component" value="Chromosome"/>
</dbReference>
<dbReference type="AlphaFoldDB" id="A0AAC9J2U1"/>